<protein>
    <submittedName>
        <fullName evidence="1">Uncharacterized protein</fullName>
    </submittedName>
</protein>
<sequence>LHDALPILARYLASMEHEIQRVGYPPSVTRAMLAHRLEDVVAVTFTPEQAFEQTPGPQAGRTLDKGTGA</sequence>
<dbReference type="AlphaFoldDB" id="A0A6J4PP68"/>
<dbReference type="EMBL" id="CADCUX010000423">
    <property type="protein sequence ID" value="CAA9420717.1"/>
    <property type="molecule type" value="Genomic_DNA"/>
</dbReference>
<name>A0A6J4PP68_9BURK</name>
<evidence type="ECO:0000313" key="1">
    <source>
        <dbReference type="EMBL" id="CAA9420717.1"/>
    </source>
</evidence>
<gene>
    <name evidence="1" type="ORF">AVDCRST_MAG51-1992</name>
</gene>
<feature type="non-terminal residue" evidence="1">
    <location>
        <position position="1"/>
    </location>
</feature>
<accession>A0A6J4PP68</accession>
<reference evidence="1" key="1">
    <citation type="submission" date="2020-02" db="EMBL/GenBank/DDBJ databases">
        <authorList>
            <person name="Meier V. D."/>
        </authorList>
    </citation>
    <scope>NUCLEOTIDE SEQUENCE</scope>
    <source>
        <strain evidence="1">AVDCRST_MAG51</strain>
    </source>
</reference>
<proteinExistence type="predicted"/>
<organism evidence="1">
    <name type="scientific">uncultured Ramlibacter sp</name>
    <dbReference type="NCBI Taxonomy" id="260755"/>
    <lineage>
        <taxon>Bacteria</taxon>
        <taxon>Pseudomonadati</taxon>
        <taxon>Pseudomonadota</taxon>
        <taxon>Betaproteobacteria</taxon>
        <taxon>Burkholderiales</taxon>
        <taxon>Comamonadaceae</taxon>
        <taxon>Ramlibacter</taxon>
        <taxon>environmental samples</taxon>
    </lineage>
</organism>